<dbReference type="AlphaFoldDB" id="A0A5J4R6H0"/>
<organism evidence="1">
    <name type="scientific">termite gut metagenome</name>
    <dbReference type="NCBI Taxonomy" id="433724"/>
    <lineage>
        <taxon>unclassified sequences</taxon>
        <taxon>metagenomes</taxon>
        <taxon>organismal metagenomes</taxon>
    </lineage>
</organism>
<gene>
    <name evidence="1" type="ORF">EZS27_021893</name>
</gene>
<comment type="caution">
    <text evidence="1">The sequence shown here is derived from an EMBL/GenBank/DDBJ whole genome shotgun (WGS) entry which is preliminary data.</text>
</comment>
<accession>A0A5J4R6H0</accession>
<reference evidence="1" key="1">
    <citation type="submission" date="2019-03" db="EMBL/GenBank/DDBJ databases">
        <title>Single cell metagenomics reveals metabolic interactions within the superorganism composed of flagellate Streblomastix strix and complex community of Bacteroidetes bacteria on its surface.</title>
        <authorList>
            <person name="Treitli S.C."/>
            <person name="Kolisko M."/>
            <person name="Husnik F."/>
            <person name="Keeling P."/>
            <person name="Hampl V."/>
        </authorList>
    </citation>
    <scope>NUCLEOTIDE SEQUENCE</scope>
    <source>
        <strain evidence="1">STM</strain>
    </source>
</reference>
<evidence type="ECO:0008006" key="2">
    <source>
        <dbReference type="Google" id="ProtNLM"/>
    </source>
</evidence>
<sequence>MIPKNYPKPANWQDFQIFIKDLLNEKYEKGFDIYGRNGQAQDGIDILGRFNNNTFGTQCKRLDIDLTLKLIKDEIVKTDKSDLKLSRYIFATTCPRDKNIQKEIIEFNTKRRNNSLFEIELWFWETIEDEINGNLNIQTKYYENIFSKIDPKYKELHILDAIRTGFHRPAFLTPFHLENSNNDFFQAIKDTQEFLNTGKLKNRNGEYFAGSLPYKWLTNPDDIRDMDYVVELLQQIRDYITNGIKEGRIITCERKEDCFCFRDGGKSEIKLDELRRSLLLYLNRVFTRNDMREISIRF</sequence>
<proteinExistence type="predicted"/>
<name>A0A5J4R6H0_9ZZZZ</name>
<protein>
    <recommendedName>
        <fullName evidence="2">Mrr-like domain-containing protein</fullName>
    </recommendedName>
</protein>
<evidence type="ECO:0000313" key="1">
    <source>
        <dbReference type="EMBL" id="KAA6329282.1"/>
    </source>
</evidence>
<dbReference type="EMBL" id="SNRY01001671">
    <property type="protein sequence ID" value="KAA6329282.1"/>
    <property type="molecule type" value="Genomic_DNA"/>
</dbReference>